<dbReference type="InterPro" id="IPR052919">
    <property type="entry name" value="TA_system_RNase"/>
</dbReference>
<feature type="domain" description="PIN" evidence="1">
    <location>
        <begin position="2"/>
        <end position="125"/>
    </location>
</feature>
<evidence type="ECO:0000313" key="3">
    <source>
        <dbReference type="Proteomes" id="UP000323258"/>
    </source>
</evidence>
<name>A0A5D4H338_9HYPH</name>
<keyword evidence="3" id="KW-1185">Reference proteome</keyword>
<evidence type="ECO:0000259" key="1">
    <source>
        <dbReference type="Pfam" id="PF01850"/>
    </source>
</evidence>
<dbReference type="PANTHER" id="PTHR36173:SF1">
    <property type="entry name" value="RIBONUCLEASE VAPC22"/>
    <property type="match status" value="1"/>
</dbReference>
<dbReference type="CDD" id="cd09872">
    <property type="entry name" value="PIN_Sll0205-like"/>
    <property type="match status" value="1"/>
</dbReference>
<dbReference type="Gene3D" id="3.40.50.1010">
    <property type="entry name" value="5'-nuclease"/>
    <property type="match status" value="1"/>
</dbReference>
<dbReference type="OrthoDB" id="9798990at2"/>
<reference evidence="2 3" key="2">
    <citation type="submission" date="2019-09" db="EMBL/GenBank/DDBJ databases">
        <title>Mesorhizobium sp. MaA-C15 isolated from Microcystis aeruginosa.</title>
        <authorList>
            <person name="Jeong S.E."/>
            <person name="Jin H.M."/>
            <person name="Jeon C.O."/>
        </authorList>
    </citation>
    <scope>NUCLEOTIDE SEQUENCE [LARGE SCALE GENOMIC DNA]</scope>
    <source>
        <strain evidence="2 3">MaA-C15</strain>
    </source>
</reference>
<dbReference type="Pfam" id="PF01850">
    <property type="entry name" value="PIN"/>
    <property type="match status" value="1"/>
</dbReference>
<dbReference type="InterPro" id="IPR029060">
    <property type="entry name" value="PIN-like_dom_sf"/>
</dbReference>
<dbReference type="Proteomes" id="UP000323258">
    <property type="component" value="Unassembled WGS sequence"/>
</dbReference>
<dbReference type="PANTHER" id="PTHR36173">
    <property type="entry name" value="RIBONUCLEASE VAPC16-RELATED"/>
    <property type="match status" value="1"/>
</dbReference>
<gene>
    <name evidence="2" type="ORF">FY036_03705</name>
</gene>
<protein>
    <submittedName>
        <fullName evidence="2">Type II toxin-antitoxin system VapC family toxin</fullName>
    </submittedName>
</protein>
<dbReference type="SUPFAM" id="SSF88723">
    <property type="entry name" value="PIN domain-like"/>
    <property type="match status" value="1"/>
</dbReference>
<comment type="caution">
    <text evidence="2">The sequence shown here is derived from an EMBL/GenBank/DDBJ whole genome shotgun (WGS) entry which is preliminary data.</text>
</comment>
<sequence>MIVIDTHVLLWWVAGDTSRLSAAAVDALDDAGHGGAIRASAISAWEITLLHDRGRIGLSIDARKWLGEVEASGRVKFVPLDNEIAILGARLGPDFHKDPADRFIAATSQKLSVPLVTADEKIRNYPQIRTIW</sequence>
<organism evidence="2 3">
    <name type="scientific">Neoaquamicrobium microcysteis</name>
    <dbReference type="NCBI Taxonomy" id="2682781"/>
    <lineage>
        <taxon>Bacteria</taxon>
        <taxon>Pseudomonadati</taxon>
        <taxon>Pseudomonadota</taxon>
        <taxon>Alphaproteobacteria</taxon>
        <taxon>Hyphomicrobiales</taxon>
        <taxon>Phyllobacteriaceae</taxon>
        <taxon>Neoaquamicrobium</taxon>
    </lineage>
</organism>
<dbReference type="RefSeq" id="WP_148913350.1">
    <property type="nucleotide sequence ID" value="NZ_VSZS01000054.1"/>
</dbReference>
<proteinExistence type="predicted"/>
<dbReference type="AlphaFoldDB" id="A0A5D4H338"/>
<dbReference type="EMBL" id="VSZS01000054">
    <property type="protein sequence ID" value="TYR34934.1"/>
    <property type="molecule type" value="Genomic_DNA"/>
</dbReference>
<reference evidence="2 3" key="1">
    <citation type="submission" date="2019-08" db="EMBL/GenBank/DDBJ databases">
        <authorList>
            <person name="Seo Y.L."/>
        </authorList>
    </citation>
    <scope>NUCLEOTIDE SEQUENCE [LARGE SCALE GENOMIC DNA]</scope>
    <source>
        <strain evidence="2 3">MaA-C15</strain>
    </source>
</reference>
<dbReference type="InterPro" id="IPR041705">
    <property type="entry name" value="PIN_Sll0205"/>
</dbReference>
<accession>A0A5D4H338</accession>
<evidence type="ECO:0000313" key="2">
    <source>
        <dbReference type="EMBL" id="TYR34934.1"/>
    </source>
</evidence>
<dbReference type="InterPro" id="IPR002716">
    <property type="entry name" value="PIN_dom"/>
</dbReference>